<organism evidence="1">
    <name type="scientific">Ackermannviridae sp</name>
    <dbReference type="NCBI Taxonomy" id="2831612"/>
    <lineage>
        <taxon>Viruses</taxon>
        <taxon>Duplodnaviria</taxon>
        <taxon>Heunggongvirae</taxon>
        <taxon>Uroviricota</taxon>
        <taxon>Caudoviricetes</taxon>
        <taxon>Pantevenvirales</taxon>
        <taxon>Ackermannviridae</taxon>
    </lineage>
</organism>
<sequence>MKKDDKQTKALEKWAGKLSAAKANYSNVLNKMRTREGMYYGSHEIQGAKKDATNVRNIVYELIESQVDSSYPMPKVTAIHAEDQDLARRAENMLRNQARRLRFTELNDRSERTVPVQGADFFHVEWSPAAGYHCTLGDVDVELRHPRQVIPQPGVYRLEDMDYVFLQVSKSKESLEARYGVTIETDTEDAPDARGGDTSTHSGVVTQNIVYYKHDKGTVGMFSWVGTQVLEDYPDYYARTAEVCTKCGRHRMGDVCVCGNKKFREEPVQTITLTQDVTLRSGEVLPAQVQGADVPIVNPDGSVQLDNDTGEVIMMPGEMEANEIPAYKPRGFPLVERTNIAAADMFLGVSDVDIIADQQQAINKYGTKIQEKLLKGGSWVILPEGVNAELNDNELKILRVENPSQRSMIDVINVQPNVQNDQNMLELNYTWAKSTIGITDAFQGKYDSSAVSGSAKQFSANQSAGRLQSKREMKNAAYARLYRMMFEFMLAYADEPYPMTETDTDGEQQFGHFDRMDFLKRDAAGELYWNDEFIIEVDPASNLASNRERLWDMVDVKYQAGGFGAINEPTSQYRLWTLLKETGFPYAATMQKSIKEEMDRQQAMQNLQQGVNVNDVAGNQVGDLAENVQL</sequence>
<name>A0A8S5VXC3_9CAUD</name>
<protein>
    <submittedName>
        <fullName evidence="1">Portal protein</fullName>
    </submittedName>
</protein>
<dbReference type="EMBL" id="BK024707">
    <property type="protein sequence ID" value="DAI06101.1"/>
    <property type="molecule type" value="Genomic_DNA"/>
</dbReference>
<evidence type="ECO:0000313" key="1">
    <source>
        <dbReference type="EMBL" id="DAI06101.1"/>
    </source>
</evidence>
<reference evidence="1" key="1">
    <citation type="journal article" date="2021" name="Proc. Natl. Acad. Sci. U.S.A.">
        <title>A Catalog of Tens of Thousands of Viruses from Human Metagenomes Reveals Hidden Associations with Chronic Diseases.</title>
        <authorList>
            <person name="Tisza M.J."/>
            <person name="Buck C.B."/>
        </authorList>
    </citation>
    <scope>NUCLEOTIDE SEQUENCE</scope>
    <source>
        <strain evidence="1">CtoGb15</strain>
    </source>
</reference>
<accession>A0A8S5VXC3</accession>
<proteinExistence type="predicted"/>